<accession>A0A7X0JGV1</accession>
<dbReference type="AlphaFoldDB" id="A0A7X0JGV1"/>
<feature type="transmembrane region" description="Helical" evidence="2">
    <location>
        <begin position="141"/>
        <end position="167"/>
    </location>
</feature>
<keyword evidence="4" id="KW-1185">Reference proteome</keyword>
<dbReference type="Proteomes" id="UP000585437">
    <property type="component" value="Unassembled WGS sequence"/>
</dbReference>
<name>A0A7X0JGV1_9HYPH</name>
<feature type="region of interest" description="Disordered" evidence="1">
    <location>
        <begin position="1"/>
        <end position="23"/>
    </location>
</feature>
<evidence type="ECO:0000313" key="4">
    <source>
        <dbReference type="Proteomes" id="UP000585437"/>
    </source>
</evidence>
<dbReference type="RefSeq" id="WP_246453758.1">
    <property type="nucleotide sequence ID" value="NZ_JACHBU010000001.1"/>
</dbReference>
<keyword evidence="2" id="KW-1133">Transmembrane helix</keyword>
<evidence type="ECO:0000313" key="3">
    <source>
        <dbReference type="EMBL" id="MBB6507313.1"/>
    </source>
</evidence>
<feature type="transmembrane region" description="Helical" evidence="2">
    <location>
        <begin position="173"/>
        <end position="191"/>
    </location>
</feature>
<feature type="compositionally biased region" description="Polar residues" evidence="1">
    <location>
        <begin position="1"/>
        <end position="11"/>
    </location>
</feature>
<proteinExistence type="predicted"/>
<keyword evidence="2" id="KW-0472">Membrane</keyword>
<evidence type="ECO:0000256" key="2">
    <source>
        <dbReference type="SAM" id="Phobius"/>
    </source>
</evidence>
<keyword evidence="2" id="KW-0812">Transmembrane</keyword>
<evidence type="ECO:0008006" key="5">
    <source>
        <dbReference type="Google" id="ProtNLM"/>
    </source>
</evidence>
<protein>
    <recommendedName>
        <fullName evidence="5">Alpha/beta hydrolase</fullName>
    </recommendedName>
</protein>
<dbReference type="EMBL" id="JACHBU010000001">
    <property type="protein sequence ID" value="MBB6507313.1"/>
    <property type="molecule type" value="Genomic_DNA"/>
</dbReference>
<comment type="caution">
    <text evidence="3">The sequence shown here is derived from an EMBL/GenBank/DDBJ whole genome shotgun (WGS) entry which is preliminary data.</text>
</comment>
<gene>
    <name evidence="3" type="ORF">F4695_000632</name>
</gene>
<organism evidence="3 4">
    <name type="scientific">Rhizobium soli</name>
    <dbReference type="NCBI Taxonomy" id="424798"/>
    <lineage>
        <taxon>Bacteria</taxon>
        <taxon>Pseudomonadati</taxon>
        <taxon>Pseudomonadota</taxon>
        <taxon>Alphaproteobacteria</taxon>
        <taxon>Hyphomicrobiales</taxon>
        <taxon>Rhizobiaceae</taxon>
        <taxon>Rhizobium/Agrobacterium group</taxon>
        <taxon>Rhizobium</taxon>
    </lineage>
</organism>
<sequence length="409" mass="45534">MTTQSPLTAQTPHDADNSPTADRVRKRVVLHFPGFEPLDAGMHHARYARAAAQSAKTWNLDLQTGELQRTAKTAYFDITCRAPDADDGGTQSRFYIFDHCALVDSLNGKPLLRRILNGYGSALRIVTQGGMAGYLRHAWRFGLFFLFPFLLVAVALGLTAVIAALPALLGLNMLHLLWSIPLGLALFRYAFLPFMARFHTLHLFADWEMADAMGNLDRPDVNAWLASCMEGVREALTEDADEYLITSHSMGSAVATHVIGMLLAESPDAFRRGPARSERRVSFVTLGGAILQCSLLRPATTLRECVGRIARSPQIFWLEVQCLTDSIHFYKSRVVALAGHEDAPQATLAFIRVKRMMAPERYNRIKRDFLRVHRQYVLGSEAKSNFDFTLMTAGPLPAARFASFTPESF</sequence>
<reference evidence="3 4" key="1">
    <citation type="submission" date="2020-08" db="EMBL/GenBank/DDBJ databases">
        <title>The Agave Microbiome: Exploring the role of microbial communities in plant adaptations to desert environments.</title>
        <authorList>
            <person name="Partida-Martinez L.P."/>
        </authorList>
    </citation>
    <scope>NUCLEOTIDE SEQUENCE [LARGE SCALE GENOMIC DNA]</scope>
    <source>
        <strain evidence="3 4">AS3.12</strain>
    </source>
</reference>
<evidence type="ECO:0000256" key="1">
    <source>
        <dbReference type="SAM" id="MobiDB-lite"/>
    </source>
</evidence>